<dbReference type="GO" id="GO:0003723">
    <property type="term" value="F:RNA binding"/>
    <property type="evidence" value="ECO:0007669"/>
    <property type="project" value="InterPro"/>
</dbReference>
<sequence>MSTTSSAPPAYLDDARITVSAGEPPKTRSEPLVAHVSEMVNAYARTALKGGLLRGRRTMTFNVQGSALPAAIEVTSFDEGLPPVVSVPAARANAFNLAGKTQAELYSALGRHDQPAPPRGSGRRFNRDSTRLRSAVAKAQRLKDPSFLISRTQLPKSFSFAGRAVSEVRPLAVHALTGARKALTSVPDPKEYYEHAKETVELGDYTTHDPDTLPPRFLEYVHERIRRVDKPTQDAMNAAKRVLSNYWKSRGLAVKARPFDDARPEALREMLNKGSPGEYREYGATDRLDPRLVETMSSSLLRYEPVGRAVAAGKRVPKWVNTTVQPTLSFGKDEPKAAKLVGGARVAPVPRFIFNVSPINYALAVFLHGDISKFLQEKDDTHGPGFGPGRGRSKIFLDFVTKCFGDANTVPDDQRVVMSDISKWGANMCEALLDIVMDLMEDSVDKTGLSPAATAARAAMVTVARRQLKQKLLEHPSGYLVNLFGCMPSGSYYTSLVNTIGNDLLLLGHAIDRAVTEQGFTYDGAADELEGHVQGSLISYGDNQAFSETIMTRLGFTYSPDKHAEFLARFGMTLKVEETEVTTQLARVRFCSRAVVRTPHGLLVTRTHTSMYTKLAGRPEHHPFVDKLYVRALMVDYMGTDPIAYQVLAGVDAAIDASDPAGVLTRAKMDVLRQVARSMYGADDEATLASCLVALQETNISRRALLSLHTPKGSPDVAKLGSSLMAGGLFTAGALTPAAEWSLRQTPQSYGRYLRETGQEGVLRD</sequence>
<dbReference type="InterPro" id="IPR001205">
    <property type="entry name" value="RNA-dir_pol_C"/>
</dbReference>
<keyword evidence="2" id="KW-0548">Nucleotidyltransferase</keyword>
<keyword evidence="3" id="KW-0693">Viral RNA replication</keyword>
<evidence type="ECO:0000256" key="2">
    <source>
        <dbReference type="ARBA" id="ARBA00022695"/>
    </source>
</evidence>
<dbReference type="SUPFAM" id="SSF56672">
    <property type="entry name" value="DNA/RNA polymerases"/>
    <property type="match status" value="1"/>
</dbReference>
<accession>A0AB74UJT9</accession>
<dbReference type="GO" id="GO:0006351">
    <property type="term" value="P:DNA-templated transcription"/>
    <property type="evidence" value="ECO:0007669"/>
    <property type="project" value="InterPro"/>
</dbReference>
<dbReference type="Pfam" id="PF00680">
    <property type="entry name" value="RdRP_1"/>
    <property type="match status" value="1"/>
</dbReference>
<dbReference type="GO" id="GO:0003968">
    <property type="term" value="F:RNA-directed RNA polymerase activity"/>
    <property type="evidence" value="ECO:0007669"/>
    <property type="project" value="InterPro"/>
</dbReference>
<feature type="region of interest" description="Disordered" evidence="4">
    <location>
        <begin position="110"/>
        <end position="131"/>
    </location>
</feature>
<organism evidence="6">
    <name type="scientific">Phyllosticta capitalensis polymycovirus 1</name>
    <dbReference type="NCBI Taxonomy" id="3367395"/>
    <lineage>
        <taxon>Viruses</taxon>
        <taxon>Riboviria</taxon>
        <taxon>Riboviria incertae sedis</taxon>
        <taxon>Polymycoviridae</taxon>
        <taxon>Polymycovirus</taxon>
    </lineage>
</organism>
<dbReference type="EMBL" id="PP359411">
    <property type="protein sequence ID" value="XHV10061.1"/>
    <property type="molecule type" value="Genomic_RNA"/>
</dbReference>
<proteinExistence type="predicted"/>
<evidence type="ECO:0000256" key="3">
    <source>
        <dbReference type="ARBA" id="ARBA00022953"/>
    </source>
</evidence>
<evidence type="ECO:0000256" key="1">
    <source>
        <dbReference type="ARBA" id="ARBA00022679"/>
    </source>
</evidence>
<feature type="domain" description="RNA-directed RNA polymerase C-terminal" evidence="5">
    <location>
        <begin position="414"/>
        <end position="610"/>
    </location>
</feature>
<evidence type="ECO:0000259" key="5">
    <source>
        <dbReference type="Pfam" id="PF00680"/>
    </source>
</evidence>
<protein>
    <submittedName>
        <fullName evidence="6">RdRp</fullName>
    </submittedName>
</protein>
<evidence type="ECO:0000256" key="4">
    <source>
        <dbReference type="SAM" id="MobiDB-lite"/>
    </source>
</evidence>
<keyword evidence="1" id="KW-0808">Transferase</keyword>
<name>A0AB74UJT9_9VIRU</name>
<dbReference type="InterPro" id="IPR043502">
    <property type="entry name" value="DNA/RNA_pol_sf"/>
</dbReference>
<reference evidence="6" key="1">
    <citation type="submission" date="2024-02" db="EMBL/GenBank/DDBJ databases">
        <title>Novel Polymycoviruses Are Encapsidated in Filamentous Virions.</title>
        <authorList>
            <person name="Han Z."/>
            <person name="Jiang J."/>
            <person name="Xu W."/>
        </authorList>
    </citation>
    <scope>NUCLEOTIDE SEQUENCE</scope>
    <source>
        <strain evidence="6">PhcPmV1-dsRNA1</strain>
    </source>
</reference>
<evidence type="ECO:0000313" key="6">
    <source>
        <dbReference type="EMBL" id="XHV10061.1"/>
    </source>
</evidence>